<protein>
    <submittedName>
        <fullName evidence="3">Histidine kinase</fullName>
    </submittedName>
</protein>
<evidence type="ECO:0000256" key="1">
    <source>
        <dbReference type="SAM" id="SignalP"/>
    </source>
</evidence>
<keyword evidence="1" id="KW-0732">Signal</keyword>
<organism evidence="3 4">
    <name type="scientific">Cellvibrio mixtus</name>
    <dbReference type="NCBI Taxonomy" id="39650"/>
    <lineage>
        <taxon>Bacteria</taxon>
        <taxon>Pseudomonadati</taxon>
        <taxon>Pseudomonadota</taxon>
        <taxon>Gammaproteobacteria</taxon>
        <taxon>Cellvibrionales</taxon>
        <taxon>Cellvibrionaceae</taxon>
        <taxon>Cellvibrio</taxon>
    </lineage>
</organism>
<keyword evidence="3" id="KW-0808">Transferase</keyword>
<dbReference type="InterPro" id="IPR051686">
    <property type="entry name" value="Lipoprotein_DolP"/>
</dbReference>
<keyword evidence="4" id="KW-1185">Reference proteome</keyword>
<evidence type="ECO:0000313" key="4">
    <source>
        <dbReference type="Proteomes" id="UP000216101"/>
    </source>
</evidence>
<evidence type="ECO:0000259" key="2">
    <source>
        <dbReference type="PROSITE" id="PS50914"/>
    </source>
</evidence>
<reference evidence="4" key="1">
    <citation type="submission" date="2017-05" db="EMBL/GenBank/DDBJ databases">
        <authorList>
            <person name="Barney B.M."/>
        </authorList>
    </citation>
    <scope>NUCLEOTIDE SEQUENCE [LARGE SCALE GENOMIC DNA]</scope>
    <source>
        <strain evidence="4">PSBB022</strain>
    </source>
</reference>
<proteinExistence type="predicted"/>
<dbReference type="AlphaFoldDB" id="A0A266Q765"/>
<dbReference type="SMART" id="SM00749">
    <property type="entry name" value="BON"/>
    <property type="match status" value="2"/>
</dbReference>
<dbReference type="InterPro" id="IPR007055">
    <property type="entry name" value="BON_dom"/>
</dbReference>
<gene>
    <name evidence="3" type="ORF">CBP51_01350</name>
</gene>
<dbReference type="PANTHER" id="PTHR34606">
    <property type="entry name" value="BON DOMAIN-CONTAINING PROTEIN"/>
    <property type="match status" value="1"/>
</dbReference>
<dbReference type="Proteomes" id="UP000216101">
    <property type="component" value="Unassembled WGS sequence"/>
</dbReference>
<name>A0A266Q765_9GAMM</name>
<keyword evidence="3" id="KW-0418">Kinase</keyword>
<dbReference type="RefSeq" id="WP_094983575.1">
    <property type="nucleotide sequence ID" value="NZ_NHNI01000001.1"/>
</dbReference>
<feature type="chain" id="PRO_5012582767" evidence="1">
    <location>
        <begin position="27"/>
        <end position="225"/>
    </location>
</feature>
<feature type="domain" description="BON" evidence="2">
    <location>
        <begin position="157"/>
        <end position="225"/>
    </location>
</feature>
<dbReference type="Gene3D" id="3.30.1340.30">
    <property type="match status" value="2"/>
</dbReference>
<accession>A0A266Q765</accession>
<dbReference type="EMBL" id="NHNI01000001">
    <property type="protein sequence ID" value="OZY85727.1"/>
    <property type="molecule type" value="Genomic_DNA"/>
</dbReference>
<dbReference type="InterPro" id="IPR014004">
    <property type="entry name" value="Transpt-assoc_nodulatn_dom_bac"/>
</dbReference>
<dbReference type="PANTHER" id="PTHR34606:SF15">
    <property type="entry name" value="BON DOMAIN-CONTAINING PROTEIN"/>
    <property type="match status" value="1"/>
</dbReference>
<dbReference type="GO" id="GO:0016301">
    <property type="term" value="F:kinase activity"/>
    <property type="evidence" value="ECO:0007669"/>
    <property type="project" value="UniProtKB-KW"/>
</dbReference>
<feature type="signal peptide" evidence="1">
    <location>
        <begin position="1"/>
        <end position="26"/>
    </location>
</feature>
<comment type="caution">
    <text evidence="3">The sequence shown here is derived from an EMBL/GenBank/DDBJ whole genome shotgun (WGS) entry which is preliminary data.</text>
</comment>
<sequence length="225" mass="24066">MKTSFLHSITIPLSALALTASLSATAAGDKESSSQTGTYTEKRSAAEFWADFKQDSKQTWKDSKTAFKDGWIESKLATALVLNEHLNAFNIDIDVDNDMATLSGEVHSDIEKELAENIALGVEGIDAVTNNIKVIEKPARTAEPATPKGRNFAQYVADVSTTASIKTELLASPNIKGLAIDVDTLNHKVTLSGQVGSLEEKALAQAIAAKHENVKGVVNNLQVKS</sequence>
<evidence type="ECO:0000313" key="3">
    <source>
        <dbReference type="EMBL" id="OZY85727.1"/>
    </source>
</evidence>
<dbReference type="Pfam" id="PF04972">
    <property type="entry name" value="BON"/>
    <property type="match status" value="2"/>
</dbReference>
<feature type="domain" description="BON" evidence="2">
    <location>
        <begin position="68"/>
        <end position="136"/>
    </location>
</feature>
<dbReference type="PROSITE" id="PS50914">
    <property type="entry name" value="BON"/>
    <property type="match status" value="2"/>
</dbReference>